<comment type="similarity">
    <text evidence="6">Belongs to the nlpA lipoprotein family.</text>
</comment>
<name>A0A0F5JWX1_9BURK</name>
<keyword evidence="2 7" id="KW-0732">Signal</keyword>
<evidence type="ECO:0000256" key="1">
    <source>
        <dbReference type="ARBA" id="ARBA00004635"/>
    </source>
</evidence>
<dbReference type="OrthoDB" id="9812878at2"/>
<dbReference type="STRING" id="28092.WM40_18055"/>
<dbReference type="AlphaFoldDB" id="A0A0F5JWX1"/>
<proteinExistence type="inferred from homology"/>
<keyword evidence="3" id="KW-0472">Membrane</keyword>
<evidence type="ECO:0000313" key="8">
    <source>
        <dbReference type="EMBL" id="KKB62353.1"/>
    </source>
</evidence>
<dbReference type="Proteomes" id="UP000033618">
    <property type="component" value="Unassembled WGS sequence"/>
</dbReference>
<comment type="subcellular location">
    <subcellularLocation>
        <location evidence="1">Membrane</location>
        <topology evidence="1">Lipid-anchor</topology>
    </subcellularLocation>
</comment>
<organism evidence="8 9">
    <name type="scientific">Robbsia andropogonis</name>
    <dbReference type="NCBI Taxonomy" id="28092"/>
    <lineage>
        <taxon>Bacteria</taxon>
        <taxon>Pseudomonadati</taxon>
        <taxon>Pseudomonadota</taxon>
        <taxon>Betaproteobacteria</taxon>
        <taxon>Burkholderiales</taxon>
        <taxon>Burkholderiaceae</taxon>
        <taxon>Robbsia</taxon>
    </lineage>
</organism>
<feature type="signal peptide" evidence="7">
    <location>
        <begin position="1"/>
        <end position="31"/>
    </location>
</feature>
<reference evidence="8 9" key="1">
    <citation type="submission" date="2015-03" db="EMBL/GenBank/DDBJ databases">
        <title>Draft Genome Sequence of Burkholderia andropogonis type strain ICMP2807, isolated from Sorghum bicolor.</title>
        <authorList>
            <person name="Lopes-Santos L."/>
            <person name="Castro D.B."/>
            <person name="Ottoboni L.M."/>
            <person name="Park D."/>
            <person name="Weirc B.S."/>
            <person name="Destefano S.A."/>
        </authorList>
    </citation>
    <scope>NUCLEOTIDE SEQUENCE [LARGE SCALE GENOMIC DNA]</scope>
    <source>
        <strain evidence="8 9">ICMP2807</strain>
    </source>
</reference>
<dbReference type="RefSeq" id="WP_046153563.1">
    <property type="nucleotide sequence ID" value="NZ_CADFGU010000009.1"/>
</dbReference>
<dbReference type="InterPro" id="IPR004872">
    <property type="entry name" value="Lipoprotein_NlpA"/>
</dbReference>
<dbReference type="PATRIC" id="fig|28092.6.peg.4245"/>
<gene>
    <name evidence="8" type="ORF">WM40_18055</name>
</gene>
<sequence length="277" mass="29600">MKRRHWLHRIGFASLGLAVSLPGITAPTAYAADAAVTKIVRLGTMSGPDADIWQVARSEAAKHGLTIKIVEFNDYVQPNAALDAGDLDANAFQHKPYLDSQLQQRGYKIVSVGLTYIAPLSIYSHKIKDLSALPNGASIGIPNDPSNENRALLLLKAQHLITLRPGAGQDGYNATILDVAGNPKKLKLLEMDAAQLPRALGDLTAAAINNNFAIDAGLKPQSALAREGADSPYANLIAVRTQDQHAPWVKTLVAAYQSAAVSAYIKSHYHGAILPAF</sequence>
<keyword evidence="8" id="KW-0560">Oxidoreductase</keyword>
<comment type="caution">
    <text evidence="8">The sequence shown here is derived from an EMBL/GenBank/DDBJ whole genome shotgun (WGS) entry which is preliminary data.</text>
</comment>
<dbReference type="GO" id="GO:0051213">
    <property type="term" value="F:dioxygenase activity"/>
    <property type="evidence" value="ECO:0007669"/>
    <property type="project" value="UniProtKB-KW"/>
</dbReference>
<accession>A0A0F5JWX1</accession>
<keyword evidence="4" id="KW-0564">Palmitate</keyword>
<feature type="chain" id="PRO_5002490931" description="Lipoprotein" evidence="7">
    <location>
        <begin position="32"/>
        <end position="277"/>
    </location>
</feature>
<keyword evidence="9" id="KW-1185">Reference proteome</keyword>
<dbReference type="CDD" id="cd13598">
    <property type="entry name" value="PBP2_lipoprotein_IlpA_like"/>
    <property type="match status" value="1"/>
</dbReference>
<dbReference type="Pfam" id="PF03180">
    <property type="entry name" value="Lipoprotein_9"/>
    <property type="match status" value="1"/>
</dbReference>
<evidence type="ECO:0000256" key="2">
    <source>
        <dbReference type="ARBA" id="ARBA00022729"/>
    </source>
</evidence>
<dbReference type="PIRSF" id="PIRSF002854">
    <property type="entry name" value="MetQ"/>
    <property type="match status" value="1"/>
</dbReference>
<evidence type="ECO:0000256" key="4">
    <source>
        <dbReference type="ARBA" id="ARBA00023139"/>
    </source>
</evidence>
<evidence type="ECO:0000256" key="3">
    <source>
        <dbReference type="ARBA" id="ARBA00023136"/>
    </source>
</evidence>
<evidence type="ECO:0000256" key="6">
    <source>
        <dbReference type="PIRNR" id="PIRNR002854"/>
    </source>
</evidence>
<dbReference type="SUPFAM" id="SSF53850">
    <property type="entry name" value="Periplasmic binding protein-like II"/>
    <property type="match status" value="1"/>
</dbReference>
<dbReference type="PANTHER" id="PTHR30429:SF1">
    <property type="entry name" value="D-METHIONINE-BINDING LIPOPROTEIN METQ-RELATED"/>
    <property type="match status" value="1"/>
</dbReference>
<keyword evidence="5 6" id="KW-0449">Lipoprotein</keyword>
<dbReference type="PANTHER" id="PTHR30429">
    <property type="entry name" value="D-METHIONINE-BINDING LIPOPROTEIN METQ"/>
    <property type="match status" value="1"/>
</dbReference>
<keyword evidence="8" id="KW-0223">Dioxygenase</keyword>
<dbReference type="Gene3D" id="3.40.190.10">
    <property type="entry name" value="Periplasmic binding protein-like II"/>
    <property type="match status" value="2"/>
</dbReference>
<evidence type="ECO:0000256" key="7">
    <source>
        <dbReference type="SAM" id="SignalP"/>
    </source>
</evidence>
<dbReference type="GO" id="GO:0016020">
    <property type="term" value="C:membrane"/>
    <property type="evidence" value="ECO:0007669"/>
    <property type="project" value="UniProtKB-SubCell"/>
</dbReference>
<evidence type="ECO:0000256" key="5">
    <source>
        <dbReference type="ARBA" id="ARBA00023288"/>
    </source>
</evidence>
<evidence type="ECO:0000313" key="9">
    <source>
        <dbReference type="Proteomes" id="UP000033618"/>
    </source>
</evidence>
<dbReference type="EMBL" id="LAQU01000021">
    <property type="protein sequence ID" value="KKB62353.1"/>
    <property type="molecule type" value="Genomic_DNA"/>
</dbReference>
<protein>
    <recommendedName>
        <fullName evidence="6">Lipoprotein</fullName>
    </recommendedName>
</protein>